<dbReference type="RefSeq" id="XP_006812968.1">
    <property type="nucleotide sequence ID" value="XM_006812905.1"/>
</dbReference>
<feature type="compositionally biased region" description="Basic and acidic residues" evidence="1">
    <location>
        <begin position="266"/>
        <end position="286"/>
    </location>
</feature>
<gene>
    <name evidence="5" type="primary">LOC102801770</name>
</gene>
<feature type="compositionally biased region" description="Basic and acidic residues" evidence="1">
    <location>
        <begin position="295"/>
        <end position="325"/>
    </location>
</feature>
<name>A0ABM0LYX7_SACKO</name>
<dbReference type="Gene3D" id="2.60.40.10">
    <property type="entry name" value="Immunoglobulins"/>
    <property type="match status" value="1"/>
</dbReference>
<feature type="compositionally biased region" description="Basic and acidic residues" evidence="1">
    <location>
        <begin position="191"/>
        <end position="212"/>
    </location>
</feature>
<keyword evidence="2" id="KW-0472">Membrane</keyword>
<keyword evidence="2" id="KW-0812">Transmembrane</keyword>
<keyword evidence="2" id="KW-1133">Transmembrane helix</keyword>
<dbReference type="InterPro" id="IPR003961">
    <property type="entry name" value="FN3_dom"/>
</dbReference>
<organism evidence="4 5">
    <name type="scientific">Saccoglossus kowalevskii</name>
    <name type="common">Acorn worm</name>
    <dbReference type="NCBI Taxonomy" id="10224"/>
    <lineage>
        <taxon>Eukaryota</taxon>
        <taxon>Metazoa</taxon>
        <taxon>Hemichordata</taxon>
        <taxon>Enteropneusta</taxon>
        <taxon>Harrimaniidae</taxon>
        <taxon>Saccoglossus</taxon>
    </lineage>
</organism>
<dbReference type="PROSITE" id="PS50853">
    <property type="entry name" value="FN3"/>
    <property type="match status" value="1"/>
</dbReference>
<dbReference type="InterPro" id="IPR013783">
    <property type="entry name" value="Ig-like_fold"/>
</dbReference>
<feature type="compositionally biased region" description="Basic and acidic residues" evidence="1">
    <location>
        <begin position="240"/>
        <end position="258"/>
    </location>
</feature>
<evidence type="ECO:0000256" key="1">
    <source>
        <dbReference type="SAM" id="MobiDB-lite"/>
    </source>
</evidence>
<dbReference type="GeneID" id="102801770"/>
<feature type="transmembrane region" description="Helical" evidence="2">
    <location>
        <begin position="117"/>
        <end position="139"/>
    </location>
</feature>
<protein>
    <submittedName>
        <fullName evidence="5">Neural cell adhesion molecule 1-like</fullName>
    </submittedName>
</protein>
<evidence type="ECO:0000313" key="5">
    <source>
        <dbReference type="RefSeq" id="XP_006812968.1"/>
    </source>
</evidence>
<evidence type="ECO:0000313" key="4">
    <source>
        <dbReference type="Proteomes" id="UP000694865"/>
    </source>
</evidence>
<evidence type="ECO:0000256" key="2">
    <source>
        <dbReference type="SAM" id="Phobius"/>
    </source>
</evidence>
<dbReference type="CDD" id="cd00063">
    <property type="entry name" value="FN3"/>
    <property type="match status" value="1"/>
</dbReference>
<dbReference type="SUPFAM" id="SSF49265">
    <property type="entry name" value="Fibronectin type III"/>
    <property type="match status" value="1"/>
</dbReference>
<evidence type="ECO:0000259" key="3">
    <source>
        <dbReference type="PROSITE" id="PS50853"/>
    </source>
</evidence>
<feature type="domain" description="Fibronectin type-III" evidence="3">
    <location>
        <begin position="1"/>
        <end position="95"/>
    </location>
</feature>
<feature type="region of interest" description="Disordered" evidence="1">
    <location>
        <begin position="167"/>
        <end position="325"/>
    </location>
</feature>
<dbReference type="Proteomes" id="UP000694865">
    <property type="component" value="Unplaced"/>
</dbReference>
<proteinExistence type="predicted"/>
<reference evidence="5" key="1">
    <citation type="submission" date="2025-08" db="UniProtKB">
        <authorList>
            <consortium name="RefSeq"/>
        </authorList>
    </citation>
    <scope>IDENTIFICATION</scope>
    <source>
        <tissue evidence="5">Testes</tissue>
    </source>
</reference>
<dbReference type="InterPro" id="IPR036116">
    <property type="entry name" value="FN3_sf"/>
</dbReference>
<keyword evidence="4" id="KW-1185">Reference proteome</keyword>
<dbReference type="Pfam" id="PF00041">
    <property type="entry name" value="fn3"/>
    <property type="match status" value="1"/>
</dbReference>
<sequence length="325" mass="36014">MGTKYNLQWITPKDGGMEIRFYELKYRELFFAEDGSPQGSGFWKDKSGIPNYSTDYLIEDLKPETSYDVELLAINSIGRGDVAALTISTGRTAPTVGPTKPRLVDYTIKPGPQIGTAALTTGAIIGIVIAIFFLLLIIVDVTCYCMNDCGILMCLCVNLCGKTPVGEKDMEEGRTKVPPSDDQIPDGTPVKGDDMPMEKIETDGDSTEKPPPEDSFDSEGKEEDVHNYEELKEEEPEPLESDHLLTDKDNPEERKESNETGDDEKESLLKGKDQNNPDAKPAEVQRENPALTPDQEPKKGPEDYEVSREADLNDIDMDVKKEVQA</sequence>
<accession>A0ABM0LYX7</accession>